<proteinExistence type="predicted"/>
<sequence>MKTGVFFAVFSILSLSIFLVWSRFEDFNHNISITVSEETDTYEFSARYDRLNTRQVQAYINECIKPNQMGNSENDYVDATTTLPDNTRFYIKESPGRVKIRLDKTQNSPASCFRIKKMCEGLKQLLAGK</sequence>
<dbReference type="EMBL" id="AP017313">
    <property type="protein sequence ID" value="BAU55574.1"/>
    <property type="molecule type" value="Genomic_DNA"/>
</dbReference>
<dbReference type="KEGG" id="mgot:MgSA37_03764"/>
<name>A0A0X8X4L6_9SPHI</name>
<reference evidence="1 2" key="1">
    <citation type="submission" date="2015-12" db="EMBL/GenBank/DDBJ databases">
        <title>Genome sequence of Mucilaginibacter gotjawali.</title>
        <authorList>
            <person name="Lee J.S."/>
            <person name="Lee K.C."/>
            <person name="Kim K.K."/>
            <person name="Lee B.W."/>
        </authorList>
    </citation>
    <scope>NUCLEOTIDE SEQUENCE [LARGE SCALE GENOMIC DNA]</scope>
    <source>
        <strain evidence="1 2">SA3-7</strain>
    </source>
</reference>
<gene>
    <name evidence="1" type="ORF">MgSA37_03764</name>
</gene>
<dbReference type="RefSeq" id="WP_096353952.1">
    <property type="nucleotide sequence ID" value="NZ_AP017313.1"/>
</dbReference>
<keyword evidence="2" id="KW-1185">Reference proteome</keyword>
<dbReference type="Proteomes" id="UP000218263">
    <property type="component" value="Chromosome"/>
</dbReference>
<evidence type="ECO:0000313" key="2">
    <source>
        <dbReference type="Proteomes" id="UP000218263"/>
    </source>
</evidence>
<evidence type="ECO:0000313" key="1">
    <source>
        <dbReference type="EMBL" id="BAU55574.1"/>
    </source>
</evidence>
<dbReference type="OrthoDB" id="957496at2"/>
<organism evidence="1 2">
    <name type="scientific">Mucilaginibacter gotjawali</name>
    <dbReference type="NCBI Taxonomy" id="1550579"/>
    <lineage>
        <taxon>Bacteria</taxon>
        <taxon>Pseudomonadati</taxon>
        <taxon>Bacteroidota</taxon>
        <taxon>Sphingobacteriia</taxon>
        <taxon>Sphingobacteriales</taxon>
        <taxon>Sphingobacteriaceae</taxon>
        <taxon>Mucilaginibacter</taxon>
    </lineage>
</organism>
<protein>
    <submittedName>
        <fullName evidence="1">Uncharacterized protein</fullName>
    </submittedName>
</protein>
<dbReference type="AlphaFoldDB" id="A0A0X8X4L6"/>
<accession>A0A0X8X4L6</accession>